<dbReference type="STRING" id="1513896.SAMN05660841_02924"/>
<reference evidence="5" key="1">
    <citation type="submission" date="2017-02" db="EMBL/GenBank/DDBJ databases">
        <authorList>
            <person name="Varghese N."/>
            <person name="Submissions S."/>
        </authorList>
    </citation>
    <scope>NUCLEOTIDE SEQUENCE [LARGE SCALE GENOMIC DNA]</scope>
    <source>
        <strain evidence="5">DSM 24091</strain>
    </source>
</reference>
<evidence type="ECO:0000259" key="3">
    <source>
        <dbReference type="PROSITE" id="PS50977"/>
    </source>
</evidence>
<evidence type="ECO:0000256" key="1">
    <source>
        <dbReference type="ARBA" id="ARBA00023125"/>
    </source>
</evidence>
<dbReference type="GO" id="GO:0003677">
    <property type="term" value="F:DNA binding"/>
    <property type="evidence" value="ECO:0007669"/>
    <property type="project" value="UniProtKB-UniRule"/>
</dbReference>
<dbReference type="Proteomes" id="UP000190150">
    <property type="component" value="Unassembled WGS sequence"/>
</dbReference>
<evidence type="ECO:0000256" key="2">
    <source>
        <dbReference type="PROSITE-ProRule" id="PRU00335"/>
    </source>
</evidence>
<name>A0A1T5EZI0_9SPHI</name>
<gene>
    <name evidence="4" type="ORF">SAMN05660841_02924</name>
</gene>
<dbReference type="Gene3D" id="1.10.357.10">
    <property type="entry name" value="Tetracycline Repressor, domain 2"/>
    <property type="match status" value="1"/>
</dbReference>
<dbReference type="PROSITE" id="PS50977">
    <property type="entry name" value="HTH_TETR_2"/>
    <property type="match status" value="1"/>
</dbReference>
<dbReference type="AlphaFoldDB" id="A0A1T5EZI0"/>
<organism evidence="4 5">
    <name type="scientific">Sphingobacterium nematocida</name>
    <dbReference type="NCBI Taxonomy" id="1513896"/>
    <lineage>
        <taxon>Bacteria</taxon>
        <taxon>Pseudomonadati</taxon>
        <taxon>Bacteroidota</taxon>
        <taxon>Sphingobacteriia</taxon>
        <taxon>Sphingobacteriales</taxon>
        <taxon>Sphingobacteriaceae</taxon>
        <taxon>Sphingobacterium</taxon>
    </lineage>
</organism>
<keyword evidence="1 2" id="KW-0238">DNA-binding</keyword>
<dbReference type="RefSeq" id="WP_079644042.1">
    <property type="nucleotide sequence ID" value="NZ_FUZF01000013.1"/>
</dbReference>
<evidence type="ECO:0000313" key="5">
    <source>
        <dbReference type="Proteomes" id="UP000190150"/>
    </source>
</evidence>
<feature type="domain" description="HTH tetR-type" evidence="3">
    <location>
        <begin position="11"/>
        <end position="71"/>
    </location>
</feature>
<protein>
    <submittedName>
        <fullName evidence="4">Transcriptional regulator, TetR family</fullName>
    </submittedName>
</protein>
<keyword evidence="5" id="KW-1185">Reference proteome</keyword>
<dbReference type="InterPro" id="IPR009057">
    <property type="entry name" value="Homeodomain-like_sf"/>
</dbReference>
<dbReference type="EMBL" id="FUZF01000013">
    <property type="protein sequence ID" value="SKB89352.1"/>
    <property type="molecule type" value="Genomic_DNA"/>
</dbReference>
<dbReference type="SUPFAM" id="SSF46689">
    <property type="entry name" value="Homeodomain-like"/>
    <property type="match status" value="1"/>
</dbReference>
<dbReference type="InterPro" id="IPR001647">
    <property type="entry name" value="HTH_TetR"/>
</dbReference>
<dbReference type="OrthoDB" id="836882at2"/>
<sequence length="198" mass="22599">MKVNKKTLQSESTKRKLLQAVEDILSNEGFIALKVENISRVSGVDKKLIYFHFGDLKGLYDAFLRSKDFWFSKAYAEIPERLDKQAVVEVLLNQFAEMKNNKLLTQLLIWELSEKNEVLSALADERDEVGNNLLQKIIEKESFKDDVQPLLALLIGGVYYLSMHATVNGSLFCGLDINKEEDASRVSDTLERILKNIK</sequence>
<feature type="DNA-binding region" description="H-T-H motif" evidence="2">
    <location>
        <begin position="34"/>
        <end position="53"/>
    </location>
</feature>
<evidence type="ECO:0000313" key="4">
    <source>
        <dbReference type="EMBL" id="SKB89352.1"/>
    </source>
</evidence>
<accession>A0A1T5EZI0</accession>
<proteinExistence type="predicted"/>